<comment type="caution">
    <text evidence="5">The sequence shown here is derived from an EMBL/GenBank/DDBJ whole genome shotgun (WGS) entry which is preliminary data.</text>
</comment>
<evidence type="ECO:0000256" key="2">
    <source>
        <dbReference type="ARBA" id="ARBA00022857"/>
    </source>
</evidence>
<keyword evidence="2" id="KW-0521">NADP</keyword>
<dbReference type="PRINTS" id="PR00080">
    <property type="entry name" value="SDRFAMILY"/>
</dbReference>
<keyword evidence="3" id="KW-0560">Oxidoreductase</keyword>
<dbReference type="InterPro" id="IPR036291">
    <property type="entry name" value="NAD(P)-bd_dom_sf"/>
</dbReference>
<keyword evidence="6" id="KW-1185">Reference proteome</keyword>
<dbReference type="InterPro" id="IPR052178">
    <property type="entry name" value="Sec_Metab_Biosynth_SDR"/>
</dbReference>
<reference evidence="5" key="1">
    <citation type="submission" date="2023-06" db="EMBL/GenBank/DDBJ databases">
        <authorList>
            <consortium name="Lawrence Berkeley National Laboratory"/>
            <person name="Ahrendt S."/>
            <person name="Sahu N."/>
            <person name="Indic B."/>
            <person name="Wong-Bajracharya J."/>
            <person name="Merenyi Z."/>
            <person name="Ke H.-M."/>
            <person name="Monk M."/>
            <person name="Kocsube S."/>
            <person name="Drula E."/>
            <person name="Lipzen A."/>
            <person name="Balint B."/>
            <person name="Henrissat B."/>
            <person name="Andreopoulos B."/>
            <person name="Martin F.M."/>
            <person name="Harder C.B."/>
            <person name="Rigling D."/>
            <person name="Ford K.L."/>
            <person name="Foster G.D."/>
            <person name="Pangilinan J."/>
            <person name="Papanicolaou A."/>
            <person name="Barry K."/>
            <person name="LaButti K."/>
            <person name="Viragh M."/>
            <person name="Koriabine M."/>
            <person name="Yan M."/>
            <person name="Riley R."/>
            <person name="Champramary S."/>
            <person name="Plett K.L."/>
            <person name="Tsai I.J."/>
            <person name="Slot J."/>
            <person name="Sipos G."/>
            <person name="Plett J."/>
            <person name="Nagy L.G."/>
            <person name="Grigoriev I.V."/>
        </authorList>
    </citation>
    <scope>NUCLEOTIDE SEQUENCE</scope>
    <source>
        <strain evidence="5">FPL87.14</strain>
    </source>
</reference>
<dbReference type="PANTHER" id="PTHR43618">
    <property type="entry name" value="7-ALPHA-HYDROXYSTEROID DEHYDROGENASE"/>
    <property type="match status" value="1"/>
</dbReference>
<gene>
    <name evidence="5" type="ORF">EV421DRAFT_1713922</name>
</gene>
<evidence type="ECO:0000313" key="5">
    <source>
        <dbReference type="EMBL" id="KAK0439007.1"/>
    </source>
</evidence>
<dbReference type="GO" id="GO:0016491">
    <property type="term" value="F:oxidoreductase activity"/>
    <property type="evidence" value="ECO:0007669"/>
    <property type="project" value="UniProtKB-KW"/>
</dbReference>
<dbReference type="Pfam" id="PF00106">
    <property type="entry name" value="adh_short"/>
    <property type="match status" value="1"/>
</dbReference>
<dbReference type="InterPro" id="IPR002347">
    <property type="entry name" value="SDR_fam"/>
</dbReference>
<dbReference type="AlphaFoldDB" id="A0AA39MLS5"/>
<dbReference type="Gene3D" id="3.40.50.720">
    <property type="entry name" value="NAD(P)-binding Rossmann-like Domain"/>
    <property type="match status" value="1"/>
</dbReference>
<sequence>MADLNMATVMSLSGRVAFITGGGTGIGFSIAKTFAANGAKVYITGRRLDVLEKAAVSVAGVPGSITPLQMDVTNEEDVKASVKHIEETDGKLDILINNAGIAGSLRDPDFAAKRAAASDPFEPETVQNWADIFALNTIAPFFVVRAFQSLLIKGAHSRPQGTSSIINISSVAAKTSTPGPGTCVCAAIPSRIDLTRLDQMAYSVTKAALDKLTLVLGMSFAGRGIPIRVNALQPGAFASQIIGPEVLEAIKMEIPGVTALIPARRHGTEAEIGTAAIYLAVSDYTNGALLSIDGGISLVNP</sequence>
<dbReference type="PANTHER" id="PTHR43618:SF4">
    <property type="entry name" value="SHORT CHAIN DEHYDROGENASE_REDUCTASE FAMILY (AFU_ORTHOLOGUE AFUA_7G04540)"/>
    <property type="match status" value="1"/>
</dbReference>
<accession>A0AA39MLS5</accession>
<dbReference type="Pfam" id="PF13561">
    <property type="entry name" value="adh_short_C2"/>
    <property type="match status" value="1"/>
</dbReference>
<evidence type="ECO:0000256" key="1">
    <source>
        <dbReference type="ARBA" id="ARBA00006484"/>
    </source>
</evidence>
<name>A0AA39MLS5_9AGAR</name>
<evidence type="ECO:0000313" key="6">
    <source>
        <dbReference type="Proteomes" id="UP001175226"/>
    </source>
</evidence>
<dbReference type="EMBL" id="JAUEPT010000040">
    <property type="protein sequence ID" value="KAK0439007.1"/>
    <property type="molecule type" value="Genomic_DNA"/>
</dbReference>
<proteinExistence type="inferred from homology"/>
<protein>
    <submittedName>
        <fullName evidence="5">Short-chain dehydrogenase</fullName>
    </submittedName>
</protein>
<organism evidence="5 6">
    <name type="scientific">Armillaria borealis</name>
    <dbReference type="NCBI Taxonomy" id="47425"/>
    <lineage>
        <taxon>Eukaryota</taxon>
        <taxon>Fungi</taxon>
        <taxon>Dikarya</taxon>
        <taxon>Basidiomycota</taxon>
        <taxon>Agaricomycotina</taxon>
        <taxon>Agaricomycetes</taxon>
        <taxon>Agaricomycetidae</taxon>
        <taxon>Agaricales</taxon>
        <taxon>Marasmiineae</taxon>
        <taxon>Physalacriaceae</taxon>
        <taxon>Armillaria</taxon>
    </lineage>
</organism>
<dbReference type="PRINTS" id="PR00081">
    <property type="entry name" value="GDHRDH"/>
</dbReference>
<dbReference type="SUPFAM" id="SSF51735">
    <property type="entry name" value="NAD(P)-binding Rossmann-fold domains"/>
    <property type="match status" value="1"/>
</dbReference>
<dbReference type="Proteomes" id="UP001175226">
    <property type="component" value="Unassembled WGS sequence"/>
</dbReference>
<dbReference type="CDD" id="cd05233">
    <property type="entry name" value="SDR_c"/>
    <property type="match status" value="1"/>
</dbReference>
<comment type="similarity">
    <text evidence="1 4">Belongs to the short-chain dehydrogenases/reductases (SDR) family.</text>
</comment>
<evidence type="ECO:0000256" key="4">
    <source>
        <dbReference type="RuleBase" id="RU000363"/>
    </source>
</evidence>
<evidence type="ECO:0000256" key="3">
    <source>
        <dbReference type="ARBA" id="ARBA00023002"/>
    </source>
</evidence>